<dbReference type="PANTHER" id="PTHR30055:SF174">
    <property type="entry name" value="TRANSCRIPTIONAL REGULATORY PROTEIN (PROBABLY TETR-FAMILY)-RELATED"/>
    <property type="match status" value="1"/>
</dbReference>
<keyword evidence="1 2" id="KW-0238">DNA-binding</keyword>
<organism evidence="4 5">
    <name type="scientific">Gordonia polyisoprenivorans</name>
    <dbReference type="NCBI Taxonomy" id="84595"/>
    <lineage>
        <taxon>Bacteria</taxon>
        <taxon>Bacillati</taxon>
        <taxon>Actinomycetota</taxon>
        <taxon>Actinomycetes</taxon>
        <taxon>Mycobacteriales</taxon>
        <taxon>Gordoniaceae</taxon>
        <taxon>Gordonia</taxon>
    </lineage>
</organism>
<dbReference type="GO" id="GO:0000976">
    <property type="term" value="F:transcription cis-regulatory region binding"/>
    <property type="evidence" value="ECO:0007669"/>
    <property type="project" value="TreeGrafter"/>
</dbReference>
<evidence type="ECO:0000313" key="5">
    <source>
        <dbReference type="Proteomes" id="UP000563898"/>
    </source>
</evidence>
<proteinExistence type="predicted"/>
<dbReference type="AlphaFoldDB" id="A0A846WKH9"/>
<dbReference type="GO" id="GO:0003700">
    <property type="term" value="F:DNA-binding transcription factor activity"/>
    <property type="evidence" value="ECO:0007669"/>
    <property type="project" value="TreeGrafter"/>
</dbReference>
<evidence type="ECO:0000259" key="3">
    <source>
        <dbReference type="PROSITE" id="PS50977"/>
    </source>
</evidence>
<dbReference type="Proteomes" id="UP000563898">
    <property type="component" value="Unassembled WGS sequence"/>
</dbReference>
<protein>
    <submittedName>
        <fullName evidence="4">TetR/AcrR family transcriptional regulator</fullName>
    </submittedName>
</protein>
<sequence length="201" mass="22165">MSSRRRMSPEQRREALLDTGEELFGSSGRFEDLSMDDIATAAGVTRRLLYHYFPTKAHFFGAVWQRAHSRLRENTATAPADTVRDRIATALDTYLTFYADNLALVLIANRSSVSADPAVRGPIDRDMESLWNTMLDAAGSDGHARDLAEVGFAGWIAFVRASTIASLLDNKISPQENRDLCMAALDSTVGTHVDLTTQPRS</sequence>
<dbReference type="PROSITE" id="PS50977">
    <property type="entry name" value="HTH_TETR_2"/>
    <property type="match status" value="1"/>
</dbReference>
<evidence type="ECO:0000256" key="1">
    <source>
        <dbReference type="ARBA" id="ARBA00023125"/>
    </source>
</evidence>
<name>A0A846WKH9_9ACTN</name>
<dbReference type="Pfam" id="PF00440">
    <property type="entry name" value="TetR_N"/>
    <property type="match status" value="1"/>
</dbReference>
<dbReference type="SUPFAM" id="SSF46689">
    <property type="entry name" value="Homeodomain-like"/>
    <property type="match status" value="1"/>
</dbReference>
<dbReference type="InterPro" id="IPR001647">
    <property type="entry name" value="HTH_TetR"/>
</dbReference>
<reference evidence="4 5" key="1">
    <citation type="submission" date="2020-04" db="EMBL/GenBank/DDBJ databases">
        <title>MicrobeNet Type strains.</title>
        <authorList>
            <person name="Nicholson A.C."/>
        </authorList>
    </citation>
    <scope>NUCLEOTIDE SEQUENCE [LARGE SCALE GENOMIC DNA]</scope>
    <source>
        <strain evidence="4 5">ATCC BAA-14</strain>
    </source>
</reference>
<dbReference type="EMBL" id="JAAXPC010000003">
    <property type="protein sequence ID" value="NKY01343.1"/>
    <property type="molecule type" value="Genomic_DNA"/>
</dbReference>
<dbReference type="RefSeq" id="WP_006372299.1">
    <property type="nucleotide sequence ID" value="NZ_CP085887.1"/>
</dbReference>
<feature type="domain" description="HTH tetR-type" evidence="3">
    <location>
        <begin position="10"/>
        <end position="71"/>
    </location>
</feature>
<gene>
    <name evidence="4" type="ORF">HGA05_07135</name>
</gene>
<comment type="caution">
    <text evidence="4">The sequence shown here is derived from an EMBL/GenBank/DDBJ whole genome shotgun (WGS) entry which is preliminary data.</text>
</comment>
<dbReference type="PANTHER" id="PTHR30055">
    <property type="entry name" value="HTH-TYPE TRANSCRIPTIONAL REGULATOR RUTR"/>
    <property type="match status" value="1"/>
</dbReference>
<evidence type="ECO:0000256" key="2">
    <source>
        <dbReference type="PROSITE-ProRule" id="PRU00335"/>
    </source>
</evidence>
<dbReference type="InterPro" id="IPR050109">
    <property type="entry name" value="HTH-type_TetR-like_transc_reg"/>
</dbReference>
<feature type="DNA-binding region" description="H-T-H motif" evidence="2">
    <location>
        <begin position="34"/>
        <end position="53"/>
    </location>
</feature>
<evidence type="ECO:0000313" key="4">
    <source>
        <dbReference type="EMBL" id="NKY01343.1"/>
    </source>
</evidence>
<dbReference type="Gene3D" id="1.10.357.10">
    <property type="entry name" value="Tetracycline Repressor, domain 2"/>
    <property type="match status" value="1"/>
</dbReference>
<dbReference type="InterPro" id="IPR009057">
    <property type="entry name" value="Homeodomain-like_sf"/>
</dbReference>
<accession>A0A846WKH9</accession>